<dbReference type="Pfam" id="PF04371">
    <property type="entry name" value="PAD_porph"/>
    <property type="match status" value="1"/>
</dbReference>
<dbReference type="InterPro" id="IPR007466">
    <property type="entry name" value="Peptidyl-Arg-deiminase_porph"/>
</dbReference>
<name>A0A2P6VCD4_9CHLO</name>
<protein>
    <submittedName>
        <fullName evidence="3">Agmatine deiminase</fullName>
    </submittedName>
</protein>
<keyword evidence="4" id="KW-1185">Reference proteome</keyword>
<dbReference type="EMBL" id="LHPF02000013">
    <property type="protein sequence ID" value="PSC71760.1"/>
    <property type="molecule type" value="Genomic_DNA"/>
</dbReference>
<organism evidence="3 4">
    <name type="scientific">Micractinium conductrix</name>
    <dbReference type="NCBI Taxonomy" id="554055"/>
    <lineage>
        <taxon>Eukaryota</taxon>
        <taxon>Viridiplantae</taxon>
        <taxon>Chlorophyta</taxon>
        <taxon>core chlorophytes</taxon>
        <taxon>Trebouxiophyceae</taxon>
        <taxon>Chlorellales</taxon>
        <taxon>Chlorellaceae</taxon>
        <taxon>Chlorella clade</taxon>
        <taxon>Micractinium</taxon>
    </lineage>
</organism>
<feature type="region of interest" description="Disordered" evidence="2">
    <location>
        <begin position="578"/>
        <end position="601"/>
    </location>
</feature>
<feature type="region of interest" description="Disordered" evidence="2">
    <location>
        <begin position="779"/>
        <end position="811"/>
    </location>
</feature>
<feature type="region of interest" description="Disordered" evidence="2">
    <location>
        <begin position="934"/>
        <end position="956"/>
    </location>
</feature>
<accession>A0A2P6VCD4</accession>
<reference evidence="3 4" key="1">
    <citation type="journal article" date="2018" name="Plant J.">
        <title>Genome sequences of Chlorella sorokiniana UTEX 1602 and Micractinium conductrix SAG 241.80: implications to maltose excretion by a green alga.</title>
        <authorList>
            <person name="Arriola M.B."/>
            <person name="Velmurugan N."/>
            <person name="Zhang Y."/>
            <person name="Plunkett M.H."/>
            <person name="Hondzo H."/>
            <person name="Barney B.M."/>
        </authorList>
    </citation>
    <scope>NUCLEOTIDE SEQUENCE [LARGE SCALE GENOMIC DNA]</scope>
    <source>
        <strain evidence="3 4">SAG 241.80</strain>
    </source>
</reference>
<evidence type="ECO:0000256" key="2">
    <source>
        <dbReference type="SAM" id="MobiDB-lite"/>
    </source>
</evidence>
<feature type="region of interest" description="Disordered" evidence="2">
    <location>
        <begin position="997"/>
        <end position="1077"/>
    </location>
</feature>
<dbReference type="GO" id="GO:0047632">
    <property type="term" value="F:agmatine deiminase activity"/>
    <property type="evidence" value="ECO:0007669"/>
    <property type="project" value="TreeGrafter"/>
</dbReference>
<dbReference type="Proteomes" id="UP000239649">
    <property type="component" value="Unassembled WGS sequence"/>
</dbReference>
<sequence>MAPAVAAAASLGLKPAVTSNRRDGRSLRAGAARAVAAPDQTSVYEDIKQNSQFPPETQMPWGFQPPKGFVLPHYNPRAPPSVPTPKQLGYTMPGEFEKHAACWMGWPTSGYLWREGAKPAQQQYAGIAKAISQFEPLKMIASPGADADLARSFFTDAPNVEVVEIPIRDGWTRDWGPSFVAKTVGGNRSVAGVHWDYDGYGATLKKLLGLPTFMPEEDWAVDYDAGRKLIEATGSRVFDAPIHIEGGSINSDGEGTLVVTEECLLHPSRNPHYGKANIEAVLKEYLGLEKIIWLWKGVAGDDSVVNGHVDNFCCFLAPGVVALAWPDNENDFNDPQWEISTDAFERLSNTTDAKGRKLTIVKVPCPPAIFRTYKEAGGLLPDHYDKGFTPRVPGERLSASYINHYKANGGAVLSKFGAGAAVADQRALDILGEAYCKYLDPNTRVVNVESREVLLNAGNVHCITQQQPAECDRLSSRRRLHMALPGERVGLRFSATLGKAWPAGESRTLLLEVDVEAGGGQGALKCSHTGGDAWVLPACSAGDGSDVAAPQPLKCNSWDSKGRNPSMNVYLHLQPPCASTGGGSASSSSSDGGDGDEPPARYKLGVLVQHALPQLALRLGGYKQLGLDWVTWSAAAAAEGGGGGGGVPVAGSVAAAAAVGAPDAAHWQALEELAKEREQGAGTGGGGSPPPDSAAERALRRAKETLVDSAAFFGPEAASRCSRLTVRKLYNREYHFWDGDKDVADSRRHALEWAVGLAEVEEAMSTNPDLRAKLNERLTGVGREQGGGGPTRKAAKRARPAGAAAPGGGSRRVVLSAGAGGGALSPTAALPQAPAYSMMPAGSTVAGAAGQDLFGGTSAAAHQVLAQLGWQLPEPLLLVQPLPMVQQLQALQSQPSVLSPQRQLAPLPLQTVQQQQQQPFGLRPVPLQQFALPPQQHAQHMQQPAPSLLPSVRTGTVGSAPHSFGQFLDQLQATPSWLSSDLLNQALDVAPLASLAAAGRSGSGSPPAEVLQPSPKRHDPPVHAERRQREQAEPAAAKRARTASGGAGAALPLPAGSAVSQHHQHRQGAVTATARPAAAAAAEPDPLDAALDAWEAHDRVQRQLAEVQREAARRQQHLAGLPAALHARLAAALQQHQQLAPHAAAVLALAGQAVEAALAACGGSVAAAAALH</sequence>
<feature type="compositionally biased region" description="Low complexity" evidence="2">
    <location>
        <begin position="934"/>
        <end position="946"/>
    </location>
</feature>
<evidence type="ECO:0000313" key="4">
    <source>
        <dbReference type="Proteomes" id="UP000239649"/>
    </source>
</evidence>
<dbReference type="GO" id="GO:0004668">
    <property type="term" value="F:protein-arginine deiminase activity"/>
    <property type="evidence" value="ECO:0007669"/>
    <property type="project" value="InterPro"/>
</dbReference>
<feature type="compositionally biased region" description="Low complexity" evidence="2">
    <location>
        <begin position="997"/>
        <end position="1008"/>
    </location>
</feature>
<keyword evidence="1" id="KW-0378">Hydrolase</keyword>
<feature type="compositionally biased region" description="Low complexity" evidence="2">
    <location>
        <begin position="1049"/>
        <end position="1058"/>
    </location>
</feature>
<dbReference type="STRING" id="554055.A0A2P6VCD4"/>
<gene>
    <name evidence="3" type="ORF">C2E20_4827</name>
</gene>
<evidence type="ECO:0000256" key="1">
    <source>
        <dbReference type="ARBA" id="ARBA00022801"/>
    </source>
</evidence>
<dbReference type="OrthoDB" id="544103at2759"/>
<comment type="caution">
    <text evidence="3">The sequence shown here is derived from an EMBL/GenBank/DDBJ whole genome shotgun (WGS) entry which is preliminary data.</text>
</comment>
<feature type="region of interest" description="Disordered" evidence="2">
    <location>
        <begin position="676"/>
        <end position="700"/>
    </location>
</feature>
<dbReference type="GO" id="GO:0009446">
    <property type="term" value="P:putrescine biosynthetic process"/>
    <property type="evidence" value="ECO:0007669"/>
    <property type="project" value="InterPro"/>
</dbReference>
<dbReference type="PANTHER" id="PTHR31377">
    <property type="entry name" value="AGMATINE DEIMINASE-RELATED"/>
    <property type="match status" value="1"/>
</dbReference>
<dbReference type="Gene3D" id="3.75.10.10">
    <property type="entry name" value="L-arginine/glycine Amidinotransferase, Chain A"/>
    <property type="match status" value="1"/>
</dbReference>
<dbReference type="PANTHER" id="PTHR31377:SF0">
    <property type="entry name" value="AGMATINE DEIMINASE-RELATED"/>
    <property type="match status" value="1"/>
</dbReference>
<dbReference type="SUPFAM" id="SSF55909">
    <property type="entry name" value="Pentein"/>
    <property type="match status" value="1"/>
</dbReference>
<dbReference type="AlphaFoldDB" id="A0A2P6VCD4"/>
<evidence type="ECO:0000313" key="3">
    <source>
        <dbReference type="EMBL" id="PSC71760.1"/>
    </source>
</evidence>
<proteinExistence type="predicted"/>
<feature type="compositionally biased region" description="Basic and acidic residues" evidence="2">
    <location>
        <begin position="1016"/>
        <end position="1032"/>
    </location>
</feature>